<accession>A0ACA9QCA7</accession>
<dbReference type="EMBL" id="CAJVPU010043336">
    <property type="protein sequence ID" value="CAG8745509.1"/>
    <property type="molecule type" value="Genomic_DNA"/>
</dbReference>
<gene>
    <name evidence="1" type="ORF">DHETER_LOCUS14316</name>
</gene>
<protein>
    <submittedName>
        <fullName evidence="1">1167_t:CDS:1</fullName>
    </submittedName>
</protein>
<name>A0ACA9QCA7_9GLOM</name>
<keyword evidence="2" id="KW-1185">Reference proteome</keyword>
<organism evidence="1 2">
    <name type="scientific">Dentiscutata heterogama</name>
    <dbReference type="NCBI Taxonomy" id="1316150"/>
    <lineage>
        <taxon>Eukaryota</taxon>
        <taxon>Fungi</taxon>
        <taxon>Fungi incertae sedis</taxon>
        <taxon>Mucoromycota</taxon>
        <taxon>Glomeromycotina</taxon>
        <taxon>Glomeromycetes</taxon>
        <taxon>Diversisporales</taxon>
        <taxon>Gigasporaceae</taxon>
        <taxon>Dentiscutata</taxon>
    </lineage>
</organism>
<dbReference type="Proteomes" id="UP000789702">
    <property type="component" value="Unassembled WGS sequence"/>
</dbReference>
<reference evidence="1" key="1">
    <citation type="submission" date="2021-06" db="EMBL/GenBank/DDBJ databases">
        <authorList>
            <person name="Kallberg Y."/>
            <person name="Tangrot J."/>
            <person name="Rosling A."/>
        </authorList>
    </citation>
    <scope>NUCLEOTIDE SEQUENCE</scope>
    <source>
        <strain evidence="1">IL203A</strain>
    </source>
</reference>
<evidence type="ECO:0000313" key="1">
    <source>
        <dbReference type="EMBL" id="CAG8745509.1"/>
    </source>
</evidence>
<proteinExistence type="predicted"/>
<comment type="caution">
    <text evidence="1">The sequence shown here is derived from an EMBL/GenBank/DDBJ whole genome shotgun (WGS) entry which is preliminary data.</text>
</comment>
<evidence type="ECO:0000313" key="2">
    <source>
        <dbReference type="Proteomes" id="UP000789702"/>
    </source>
</evidence>
<sequence length="45" mass="5463">ITEEMMQELLKKQRNNPEEMTQEMLKNITNKPTKKPLNSERIEYL</sequence>
<feature type="non-terminal residue" evidence="1">
    <location>
        <position position="1"/>
    </location>
</feature>